<feature type="transmembrane region" description="Helical" evidence="14">
    <location>
        <begin position="295"/>
        <end position="312"/>
    </location>
</feature>
<dbReference type="Pfam" id="PF13520">
    <property type="entry name" value="AA_permease_2"/>
    <property type="match status" value="1"/>
</dbReference>
<gene>
    <name evidence="17" type="primary">SLC7A1</name>
</gene>
<evidence type="ECO:0000313" key="16">
    <source>
        <dbReference type="Proteomes" id="UP001652663"/>
    </source>
</evidence>
<feature type="transmembrane region" description="Helical" evidence="14">
    <location>
        <begin position="694"/>
        <end position="713"/>
    </location>
</feature>
<protein>
    <submittedName>
        <fullName evidence="17">High affinity cationic amino acid transporter 1 isoform X1</fullName>
    </submittedName>
</protein>
<feature type="compositionally biased region" description="Basic and acidic residues" evidence="13">
    <location>
        <begin position="151"/>
        <end position="160"/>
    </location>
</feature>
<keyword evidence="9" id="KW-0325">Glycoprotein</keyword>
<evidence type="ECO:0000256" key="11">
    <source>
        <dbReference type="ARBA" id="ARBA00034423"/>
    </source>
</evidence>
<dbReference type="RefSeq" id="XP_070656327.1">
    <property type="nucleotide sequence ID" value="XM_070800226.1"/>
</dbReference>
<evidence type="ECO:0000256" key="14">
    <source>
        <dbReference type="SAM" id="Phobius"/>
    </source>
</evidence>
<feature type="compositionally biased region" description="Basic residues" evidence="13">
    <location>
        <begin position="79"/>
        <end position="101"/>
    </location>
</feature>
<keyword evidence="8 14" id="KW-0472">Membrane</keyword>
<comment type="catalytic activity">
    <reaction evidence="12">
        <text>L-ornithine(in) = L-ornithine(out)</text>
        <dbReference type="Rhea" id="RHEA:71199"/>
        <dbReference type="ChEBI" id="CHEBI:46911"/>
    </reaction>
</comment>
<organism evidence="16 17">
    <name type="scientific">Bos indicus</name>
    <name type="common">Zebu</name>
    <dbReference type="NCBI Taxonomy" id="9915"/>
    <lineage>
        <taxon>Eukaryota</taxon>
        <taxon>Metazoa</taxon>
        <taxon>Chordata</taxon>
        <taxon>Craniata</taxon>
        <taxon>Vertebrata</taxon>
        <taxon>Euteleostomi</taxon>
        <taxon>Mammalia</taxon>
        <taxon>Eutheria</taxon>
        <taxon>Laurasiatheria</taxon>
        <taxon>Artiodactyla</taxon>
        <taxon>Ruminantia</taxon>
        <taxon>Pecora</taxon>
        <taxon>Bovidae</taxon>
        <taxon>Bovinae</taxon>
        <taxon>Bos</taxon>
    </lineage>
</organism>
<evidence type="ECO:0000256" key="5">
    <source>
        <dbReference type="ARBA" id="ARBA00022692"/>
    </source>
</evidence>
<feature type="region of interest" description="Disordered" evidence="13">
    <location>
        <begin position="134"/>
        <end position="218"/>
    </location>
</feature>
<feature type="transmembrane region" description="Helical" evidence="14">
    <location>
        <begin position="540"/>
        <end position="559"/>
    </location>
</feature>
<feature type="transmembrane region" description="Helical" evidence="14">
    <location>
        <begin position="414"/>
        <end position="444"/>
    </location>
</feature>
<comment type="catalytic activity">
    <reaction evidence="10">
        <text>L-lysine(in) = L-lysine(out)</text>
        <dbReference type="Rhea" id="RHEA:70935"/>
        <dbReference type="ChEBI" id="CHEBI:32551"/>
    </reaction>
</comment>
<keyword evidence="6" id="KW-0029">Amino-acid transport</keyword>
<keyword evidence="7 14" id="KW-1133">Transmembrane helix</keyword>
<feature type="region of interest" description="Disordered" evidence="13">
    <location>
        <begin position="71"/>
        <end position="118"/>
    </location>
</feature>
<keyword evidence="16" id="KW-1185">Reference proteome</keyword>
<evidence type="ECO:0000256" key="8">
    <source>
        <dbReference type="ARBA" id="ARBA00023136"/>
    </source>
</evidence>
<comment type="similarity">
    <text evidence="2">Belongs to the amino acid-polyamine-organocation (APC) superfamily. Cationic amino acid transporter (CAT) (TC 2.A.3.3) family.</text>
</comment>
<reference evidence="17" key="1">
    <citation type="submission" date="2025-08" db="UniProtKB">
        <authorList>
            <consortium name="RefSeq"/>
        </authorList>
    </citation>
    <scope>IDENTIFICATION</scope>
    <source>
        <tissue evidence="17">Blood</tissue>
    </source>
</reference>
<evidence type="ECO:0000256" key="10">
    <source>
        <dbReference type="ARBA" id="ARBA00034422"/>
    </source>
</evidence>
<evidence type="ECO:0000256" key="12">
    <source>
        <dbReference type="ARBA" id="ARBA00034450"/>
    </source>
</evidence>
<dbReference type="Gene3D" id="1.20.1740.10">
    <property type="entry name" value="Amino acid/polyamine transporter I"/>
    <property type="match status" value="2"/>
</dbReference>
<evidence type="ECO:0000256" key="7">
    <source>
        <dbReference type="ARBA" id="ARBA00022989"/>
    </source>
</evidence>
<sequence length="763" mass="82007">MTKKRFTIILKKTPKHLHVSPQYFHLRGGKLAESVVSVHSLGPVIGGGQSGAGGGCHTSLVHAGVGAGLRVGAGDGRRVCKRRPRRGNPRPGPRARSRRAPPRAPPPPRSAPGAAAAPRCHWCPAVTRARWPGRRAAGAGVGGRRGGRARGAADETRAQDASRPPHFIHSARAGVSRGSPASGARDYQLSATPASDPARRASARSSGSPTDPRPNVRPVQLRLCPTERPSVQPWLGRLSSDGPARILPPCRFGTSSVARAWSATFDELIGKPIGEFSRTHMALHAPGVLAENPDIFAVIIIVILTGLLTLGVKESAMVNKIFTCINVLVLGFIMVSGFVKGSIKNWQLTEEDFRNTSGHLCLNNDTKEGKPGVGGFMPFGFSGVLSGAATCFYAFVGFDCIATTGEEVKNPQKAIPVGIVASLLICFIAYFGVSAALTLMMPYFCLDKDSPLPDAFKHVGWEGAKYAVAVGSLCALSTSLLGSMFPMPRVIYAMAEDGLLFKFLARINDRTKTPIIATLTSGAIAAVMAFLFDLKDLVDLMSIGTLLAYSLVAACVLVLRMLPHRYQPEQPNTVYQMARTSDELDPVDQNELVSSSDSQTGFLPEAERLSLKTILSPKNTEPSKFSGLIVNISTSLLALLVITFCLAAVLGKDALVKGELWAVFLLMGSAFLCSVVTAIIWRQPESKTKLSFKVPFLPVLPVLSIFVNVYLMMQLDKGTWVRFAVWMLIGFFIYFGYGLWHSEEATLAADPSRTPDGHLDHCK</sequence>
<dbReference type="GeneID" id="109566817"/>
<keyword evidence="5 14" id="KW-0812">Transmembrane</keyword>
<evidence type="ECO:0000256" key="4">
    <source>
        <dbReference type="ARBA" id="ARBA00022475"/>
    </source>
</evidence>
<evidence type="ECO:0000256" key="3">
    <source>
        <dbReference type="ARBA" id="ARBA00022448"/>
    </source>
</evidence>
<evidence type="ECO:0000259" key="15">
    <source>
        <dbReference type="Pfam" id="PF13906"/>
    </source>
</evidence>
<dbReference type="InterPro" id="IPR004755">
    <property type="entry name" value="Cat_AA_permease"/>
</dbReference>
<keyword evidence="4" id="KW-1003">Cell membrane</keyword>
<dbReference type="Proteomes" id="UP001652663">
    <property type="component" value="Chromosome 12"/>
</dbReference>
<proteinExistence type="inferred from homology"/>
<feature type="transmembrane region" description="Helical" evidence="14">
    <location>
        <begin position="719"/>
        <end position="740"/>
    </location>
</feature>
<feature type="transmembrane region" description="Helical" evidence="14">
    <location>
        <begin position="661"/>
        <end position="682"/>
    </location>
</feature>
<dbReference type="PANTHER" id="PTHR43243">
    <property type="entry name" value="INNER MEMBRANE TRANSPORTER YGJI-RELATED"/>
    <property type="match status" value="1"/>
</dbReference>
<feature type="transmembrane region" description="Helical" evidence="14">
    <location>
        <begin position="379"/>
        <end position="402"/>
    </location>
</feature>
<feature type="transmembrane region" description="Helical" evidence="14">
    <location>
        <begin position="464"/>
        <end position="485"/>
    </location>
</feature>
<evidence type="ECO:0000256" key="6">
    <source>
        <dbReference type="ARBA" id="ARBA00022970"/>
    </source>
</evidence>
<feature type="transmembrane region" description="Helical" evidence="14">
    <location>
        <begin position="321"/>
        <end position="339"/>
    </location>
</feature>
<evidence type="ECO:0000256" key="2">
    <source>
        <dbReference type="ARBA" id="ARBA00008572"/>
    </source>
</evidence>
<feature type="domain" description="Cationic amino acid transporter C-terminal" evidence="15">
    <location>
        <begin position="692"/>
        <end position="742"/>
    </location>
</feature>
<comment type="catalytic activity">
    <reaction evidence="11">
        <text>L-arginine(in) = L-arginine(out)</text>
        <dbReference type="Rhea" id="RHEA:32143"/>
        <dbReference type="ChEBI" id="CHEBI:32682"/>
    </reaction>
</comment>
<dbReference type="NCBIfam" id="TIGR00906">
    <property type="entry name" value="2A0303"/>
    <property type="match status" value="1"/>
</dbReference>
<evidence type="ECO:0000256" key="9">
    <source>
        <dbReference type="ARBA" id="ARBA00023180"/>
    </source>
</evidence>
<feature type="transmembrane region" description="Helical" evidence="14">
    <location>
        <begin position="628"/>
        <end position="649"/>
    </location>
</feature>
<comment type="subcellular location">
    <subcellularLocation>
        <location evidence="1">Cell membrane</location>
        <topology evidence="1">Multi-pass membrane protein</topology>
    </subcellularLocation>
</comment>
<evidence type="ECO:0000256" key="1">
    <source>
        <dbReference type="ARBA" id="ARBA00004651"/>
    </source>
</evidence>
<dbReference type="Pfam" id="PF13906">
    <property type="entry name" value="AA_permease_C"/>
    <property type="match status" value="1"/>
</dbReference>
<name>A0ABM4T8F9_BOSIN</name>
<accession>A0ABM4T8F9</accession>
<evidence type="ECO:0000313" key="17">
    <source>
        <dbReference type="RefSeq" id="XP_070656327.1"/>
    </source>
</evidence>
<dbReference type="InterPro" id="IPR029485">
    <property type="entry name" value="CAT_C"/>
</dbReference>
<dbReference type="InterPro" id="IPR002293">
    <property type="entry name" value="AA/rel_permease1"/>
</dbReference>
<feature type="transmembrane region" description="Helical" evidence="14">
    <location>
        <begin position="515"/>
        <end position="534"/>
    </location>
</feature>
<evidence type="ECO:0000256" key="13">
    <source>
        <dbReference type="SAM" id="MobiDB-lite"/>
    </source>
</evidence>
<dbReference type="PANTHER" id="PTHR43243:SF28">
    <property type="entry name" value="HIGH AFFINITY CATIONIC AMINO ACID TRANSPORTER 1"/>
    <property type="match status" value="1"/>
</dbReference>
<keyword evidence="3" id="KW-0813">Transport</keyword>